<dbReference type="PANTHER" id="PTHR23058">
    <property type="entry name" value="PEROXISOMAL MEMBRANE PROTEIN PEX14"/>
    <property type="match status" value="1"/>
</dbReference>
<dbReference type="InterPro" id="IPR006785">
    <property type="entry name" value="Pex14_N"/>
</dbReference>
<dbReference type="Pfam" id="PF04695">
    <property type="entry name" value="Pex14_N"/>
    <property type="match status" value="1"/>
</dbReference>
<protein>
    <recommendedName>
        <fullName evidence="7 10">Peroxisomal membrane protein PEX14</fullName>
    </recommendedName>
    <alternativeName>
        <fullName evidence="8 10">Peroxin-14</fullName>
    </alternativeName>
</protein>
<proteinExistence type="inferred from homology"/>
<feature type="region of interest" description="Disordered" evidence="11">
    <location>
        <begin position="511"/>
        <end position="539"/>
    </location>
</feature>
<feature type="compositionally biased region" description="Low complexity" evidence="11">
    <location>
        <begin position="455"/>
        <end position="474"/>
    </location>
</feature>
<dbReference type="OrthoDB" id="441517at2759"/>
<evidence type="ECO:0000256" key="3">
    <source>
        <dbReference type="ARBA" id="ARBA00022927"/>
    </source>
</evidence>
<evidence type="ECO:0000313" key="13">
    <source>
        <dbReference type="EMBL" id="EPQ29125.1"/>
    </source>
</evidence>
<gene>
    <name evidence="13" type="ORF">PFL1_03413</name>
</gene>
<keyword evidence="3 10" id="KW-0653">Protein transport</keyword>
<keyword evidence="4" id="KW-0811">Translocation</keyword>
<dbReference type="GO" id="GO:0016560">
    <property type="term" value="P:protein import into peroxisome matrix, docking"/>
    <property type="evidence" value="ECO:0007669"/>
    <property type="project" value="UniProtKB-UniRule"/>
</dbReference>
<dbReference type="RefSeq" id="XP_007879121.1">
    <property type="nucleotide sequence ID" value="XM_007880930.1"/>
</dbReference>
<evidence type="ECO:0000256" key="7">
    <source>
        <dbReference type="ARBA" id="ARBA00029502"/>
    </source>
</evidence>
<evidence type="ECO:0000313" key="14">
    <source>
        <dbReference type="Proteomes" id="UP000053664"/>
    </source>
</evidence>
<dbReference type="InterPro" id="IPR036388">
    <property type="entry name" value="WH-like_DNA-bd_sf"/>
</dbReference>
<comment type="similarity">
    <text evidence="1 10">Belongs to the peroxin-14 family.</text>
</comment>
<feature type="compositionally biased region" description="Basic and acidic residues" evidence="11">
    <location>
        <begin position="318"/>
        <end position="338"/>
    </location>
</feature>
<feature type="compositionally biased region" description="Low complexity" evidence="11">
    <location>
        <begin position="16"/>
        <end position="36"/>
    </location>
</feature>
<evidence type="ECO:0000256" key="9">
    <source>
        <dbReference type="ARBA" id="ARBA00046271"/>
    </source>
</evidence>
<evidence type="ECO:0000256" key="4">
    <source>
        <dbReference type="ARBA" id="ARBA00023010"/>
    </source>
</evidence>
<evidence type="ECO:0000256" key="6">
    <source>
        <dbReference type="ARBA" id="ARBA00023140"/>
    </source>
</evidence>
<dbReference type="Gene3D" id="1.10.10.10">
    <property type="entry name" value="Winged helix-like DNA-binding domain superfamily/Winged helix DNA-binding domain"/>
    <property type="match status" value="1"/>
</dbReference>
<keyword evidence="5 10" id="KW-0472">Membrane</keyword>
<keyword evidence="6 10" id="KW-0576">Peroxisome</keyword>
<dbReference type="eggNOG" id="ENOG502SF0M">
    <property type="taxonomic scope" value="Eukaryota"/>
</dbReference>
<feature type="compositionally biased region" description="Polar residues" evidence="11">
    <location>
        <begin position="1"/>
        <end position="15"/>
    </location>
</feature>
<feature type="region of interest" description="Disordered" evidence="11">
    <location>
        <begin position="290"/>
        <end position="343"/>
    </location>
</feature>
<reference evidence="13 14" key="1">
    <citation type="journal article" date="2013" name="Plant Cell">
        <title>The transition from a phytopathogenic smut ancestor to an anamorphic biocontrol agent deciphered by comparative whole-genome analysis.</title>
        <authorList>
            <person name="Lefebvre F."/>
            <person name="Joly D.L."/>
            <person name="Labbe C."/>
            <person name="Teichmann B."/>
            <person name="Linning R."/>
            <person name="Belzile F."/>
            <person name="Bakkeren G."/>
            <person name="Belanger R.R."/>
        </authorList>
    </citation>
    <scope>NUCLEOTIDE SEQUENCE [LARGE SCALE GENOMIC DNA]</scope>
    <source>
        <strain evidence="13 14">PF-1</strain>
    </source>
</reference>
<evidence type="ECO:0000256" key="5">
    <source>
        <dbReference type="ARBA" id="ARBA00023136"/>
    </source>
</evidence>
<evidence type="ECO:0000259" key="12">
    <source>
        <dbReference type="Pfam" id="PF04695"/>
    </source>
</evidence>
<dbReference type="InterPro" id="IPR025655">
    <property type="entry name" value="PEX14"/>
</dbReference>
<feature type="region of interest" description="Disordered" evidence="11">
    <location>
        <begin position="86"/>
        <end position="108"/>
    </location>
</feature>
<feature type="compositionally biased region" description="Low complexity" evidence="11">
    <location>
        <begin position="511"/>
        <end position="524"/>
    </location>
</feature>
<feature type="region of interest" description="Disordered" evidence="11">
    <location>
        <begin position="1"/>
        <end position="39"/>
    </location>
</feature>
<dbReference type="HOGENOM" id="CLU_023938_0_0_1"/>
<name>A0A061HAS2_9BASI</name>
<dbReference type="GO" id="GO:1990429">
    <property type="term" value="C:peroxisomal importomer complex"/>
    <property type="evidence" value="ECO:0007669"/>
    <property type="project" value="TreeGrafter"/>
</dbReference>
<dbReference type="GO" id="GO:0005102">
    <property type="term" value="F:signaling receptor binding"/>
    <property type="evidence" value="ECO:0007669"/>
    <property type="project" value="TreeGrafter"/>
</dbReference>
<dbReference type="GO" id="GO:0005778">
    <property type="term" value="C:peroxisomal membrane"/>
    <property type="evidence" value="ECO:0007669"/>
    <property type="project" value="UniProtKB-SubCell"/>
</dbReference>
<evidence type="ECO:0000256" key="8">
    <source>
        <dbReference type="ARBA" id="ARBA00029691"/>
    </source>
</evidence>
<dbReference type="KEGG" id="pfp:PFL1_03413"/>
<feature type="domain" description="Peroxisome membrane anchor protein Pex14p N-terminal" evidence="12">
    <location>
        <begin position="39"/>
        <end position="84"/>
    </location>
</feature>
<keyword evidence="2 10" id="KW-0813">Transport</keyword>
<dbReference type="EMBL" id="KE361632">
    <property type="protein sequence ID" value="EPQ29125.1"/>
    <property type="molecule type" value="Genomic_DNA"/>
</dbReference>
<dbReference type="PANTHER" id="PTHR23058:SF0">
    <property type="entry name" value="PEROXISOMAL MEMBRANE PROTEIN PEX14"/>
    <property type="match status" value="1"/>
</dbReference>
<feature type="region of interest" description="Disordered" evidence="11">
    <location>
        <begin position="402"/>
        <end position="474"/>
    </location>
</feature>
<feature type="compositionally biased region" description="Acidic residues" evidence="11">
    <location>
        <begin position="416"/>
        <end position="438"/>
    </location>
</feature>
<evidence type="ECO:0000256" key="10">
    <source>
        <dbReference type="RuleBase" id="RU367032"/>
    </source>
</evidence>
<comment type="subcellular location">
    <subcellularLocation>
        <location evidence="9 10">Peroxisome membrane</location>
    </subcellularLocation>
</comment>
<dbReference type="AlphaFoldDB" id="A0A061HAS2"/>
<evidence type="ECO:0000256" key="11">
    <source>
        <dbReference type="SAM" id="MobiDB-lite"/>
    </source>
</evidence>
<organism evidence="13 14">
    <name type="scientific">Pseudozyma flocculosa PF-1</name>
    <dbReference type="NCBI Taxonomy" id="1277687"/>
    <lineage>
        <taxon>Eukaryota</taxon>
        <taxon>Fungi</taxon>
        <taxon>Dikarya</taxon>
        <taxon>Basidiomycota</taxon>
        <taxon>Ustilaginomycotina</taxon>
        <taxon>Ustilaginomycetes</taxon>
        <taxon>Ustilaginales</taxon>
        <taxon>Ustilaginaceae</taxon>
        <taxon>Pseudozyma</taxon>
    </lineage>
</organism>
<sequence>MTSSDGDPSTSSAGNATPTSSQTTDTASSSSAAATSTDDRGQLLAQAIRFLTSARVTGDATDDTKREFLRSKGLTEDEIHAAFRDATPPSASASSVPSHATASAAETDAQAFERAAKEFDDPINAASLAPPPRTYPTSPLALYYEAPSPQATGAHPSSTGGRGSGAAAANSPLTRYQVLLQFFKTLSYLMMLGGGVTALSVALWRTYVLPRITATFDARSIVLSHHHVLYDKLRASVRGMATYLPASTAEVAKQQQQQQQQQQRKGVLKKVHFGDEVDGGKLDDSQRALAAAAGNDGAADDKGHKTEKVVLPGTDVEVDARAPDEKQAADPAAGKDGDAAAAEGAAAGDLAQGLEPIDLTEPLRQSISRLAAVLRADMSSAAVGKPLDAGAPVDSAASGAIASATTQARPATVSDADSESGSEWSDSDTDTVSDDGLEFDPYGSYTKKKHTQTPTTTSSTSGRSSSSSSAKRGALKSSLTSLSADISSRQFMATNQSFANSTLGMRFGATPAAAAGGSSTSATGAGSGGNETRSGEIGQVKAEIRSLKGLLLSRRNFPSYAARPPPQMGERVGSTVV</sequence>
<feature type="compositionally biased region" description="Basic and acidic residues" evidence="11">
    <location>
        <begin position="299"/>
        <end position="308"/>
    </location>
</feature>
<evidence type="ECO:0000256" key="2">
    <source>
        <dbReference type="ARBA" id="ARBA00022448"/>
    </source>
</evidence>
<dbReference type="GeneID" id="19317523"/>
<accession>A0A061HAS2</accession>
<comment type="function">
    <text evidence="10">Component of the PEX13-PEX14 docking complex, a translocon channel that specifically mediates the import of peroxisomal cargo proteins bound to PEX5 receptor. The PEX13-PEX14 docking complex forms a large import pore which can be opened to a diameter of about 9 nm. Mechanistically, PEX5 receptor along with cargo proteins associates with the PEX14 subunit of the PEX13-PEX14 docking complex in the cytosol, leading to the insertion of the receptor into the organelle membrane with the concomitant translocation of the cargo into the peroxisome matrix.</text>
</comment>
<dbReference type="Proteomes" id="UP000053664">
    <property type="component" value="Unassembled WGS sequence"/>
</dbReference>
<feature type="region of interest" description="Disordered" evidence="11">
    <location>
        <begin position="147"/>
        <end position="167"/>
    </location>
</feature>
<evidence type="ECO:0000256" key="1">
    <source>
        <dbReference type="ARBA" id="ARBA00005443"/>
    </source>
</evidence>